<dbReference type="AlphaFoldDB" id="A0A0F8XR19"/>
<dbReference type="GO" id="GO:0016491">
    <property type="term" value="F:oxidoreductase activity"/>
    <property type="evidence" value="ECO:0007669"/>
    <property type="project" value="InterPro"/>
</dbReference>
<name>A0A0F8XR19_9ZZZZ</name>
<evidence type="ECO:0000313" key="2">
    <source>
        <dbReference type="EMBL" id="KKK71502.1"/>
    </source>
</evidence>
<proteinExistence type="predicted"/>
<dbReference type="InterPro" id="IPR011017">
    <property type="entry name" value="TRASH_dom"/>
</dbReference>
<dbReference type="Gene3D" id="1.10.620.20">
    <property type="entry name" value="Ribonucleotide Reductase, subunit A"/>
    <property type="match status" value="1"/>
</dbReference>
<comment type="caution">
    <text evidence="2">The sequence shown here is derived from an EMBL/GenBank/DDBJ whole genome shotgun (WGS) entry which is preliminary data.</text>
</comment>
<reference evidence="2" key="1">
    <citation type="journal article" date="2015" name="Nature">
        <title>Complex archaea that bridge the gap between prokaryotes and eukaryotes.</title>
        <authorList>
            <person name="Spang A."/>
            <person name="Saw J.H."/>
            <person name="Jorgensen S.L."/>
            <person name="Zaremba-Niedzwiedzka K."/>
            <person name="Martijn J."/>
            <person name="Lind A.E."/>
            <person name="van Eijk R."/>
            <person name="Schleper C."/>
            <person name="Guy L."/>
            <person name="Ettema T.J."/>
        </authorList>
    </citation>
    <scope>NUCLEOTIDE SEQUENCE</scope>
</reference>
<protein>
    <recommendedName>
        <fullName evidence="1">TRASH domain-containing protein</fullName>
    </recommendedName>
</protein>
<dbReference type="InterPro" id="IPR012348">
    <property type="entry name" value="RNR-like"/>
</dbReference>
<dbReference type="SMART" id="SM00746">
    <property type="entry name" value="TRASH"/>
    <property type="match status" value="1"/>
</dbReference>
<dbReference type="EMBL" id="LAZR01057705">
    <property type="protein sequence ID" value="KKK71502.1"/>
    <property type="molecule type" value="Genomic_DNA"/>
</dbReference>
<dbReference type="Pfam" id="PF04945">
    <property type="entry name" value="YHS"/>
    <property type="match status" value="1"/>
</dbReference>
<dbReference type="InterPro" id="IPR007029">
    <property type="entry name" value="YHS_dom"/>
</dbReference>
<evidence type="ECO:0000259" key="1">
    <source>
        <dbReference type="SMART" id="SM00746"/>
    </source>
</evidence>
<dbReference type="InterPro" id="IPR009078">
    <property type="entry name" value="Ferritin-like_SF"/>
</dbReference>
<dbReference type="SUPFAM" id="SSF47240">
    <property type="entry name" value="Ferritin-like"/>
    <property type="match status" value="1"/>
</dbReference>
<feature type="domain" description="TRASH" evidence="1">
    <location>
        <begin position="5"/>
        <end position="43"/>
    </location>
</feature>
<organism evidence="2">
    <name type="scientific">marine sediment metagenome</name>
    <dbReference type="NCBI Taxonomy" id="412755"/>
    <lineage>
        <taxon>unclassified sequences</taxon>
        <taxon>metagenomes</taxon>
        <taxon>ecological metagenomes</taxon>
    </lineage>
</organism>
<accession>A0A0F8XR19</accession>
<gene>
    <name evidence="2" type="ORF">LCGC14_2913280</name>
</gene>
<sequence>MFYYDPVCGRKINRSKAYARLKHKDEIYYLCCPKCQSEFEKDPKNYLLKGKHKRRERY</sequence>